<sequence>MTSEKHALEGPDGANSMQTKHDISQLITALKSLRDVVNEIHVEPLFKAKFSLKSTSTTIVKNLFSEMRAIDDTPLMIQFARRFSNCVRELFKRITQMCFLKPLDVHELDFPKLKVDVQETVGTTVDIQETRNVIYSKGSTVCVFKLDIKGLPSSLFYIVIISDCYKMPDDAKFVLGKWFAQDKIHPLDFVESTSETSETFIGESVIEILLLDDFQAEDDVIVISEDSYHACMIKVCIGSDINDVTLQEEVEMNLEEESATNVARLFTRGKRKRTPRSDTDFMIITVKNSMLISTVTFYLSTDVTNA</sequence>
<dbReference type="EMBL" id="CACVKT020006298">
    <property type="protein sequence ID" value="CAC5400743.1"/>
    <property type="molecule type" value="Genomic_DNA"/>
</dbReference>
<dbReference type="Proteomes" id="UP000507470">
    <property type="component" value="Unassembled WGS sequence"/>
</dbReference>
<accession>A0A6J8CW60</accession>
<name>A0A6J8CW60_MYTCO</name>
<evidence type="ECO:0000313" key="2">
    <source>
        <dbReference type="Proteomes" id="UP000507470"/>
    </source>
</evidence>
<dbReference type="AlphaFoldDB" id="A0A6J8CW60"/>
<proteinExistence type="predicted"/>
<gene>
    <name evidence="1" type="ORF">MCOR_34896</name>
</gene>
<protein>
    <submittedName>
        <fullName evidence="1">Uncharacterized protein</fullName>
    </submittedName>
</protein>
<keyword evidence="2" id="KW-1185">Reference proteome</keyword>
<reference evidence="1 2" key="1">
    <citation type="submission" date="2020-06" db="EMBL/GenBank/DDBJ databases">
        <authorList>
            <person name="Li R."/>
            <person name="Bekaert M."/>
        </authorList>
    </citation>
    <scope>NUCLEOTIDE SEQUENCE [LARGE SCALE GENOMIC DNA]</scope>
    <source>
        <strain evidence="2">wild</strain>
    </source>
</reference>
<evidence type="ECO:0000313" key="1">
    <source>
        <dbReference type="EMBL" id="CAC5400743.1"/>
    </source>
</evidence>
<organism evidence="1 2">
    <name type="scientific">Mytilus coruscus</name>
    <name type="common">Sea mussel</name>
    <dbReference type="NCBI Taxonomy" id="42192"/>
    <lineage>
        <taxon>Eukaryota</taxon>
        <taxon>Metazoa</taxon>
        <taxon>Spiralia</taxon>
        <taxon>Lophotrochozoa</taxon>
        <taxon>Mollusca</taxon>
        <taxon>Bivalvia</taxon>
        <taxon>Autobranchia</taxon>
        <taxon>Pteriomorphia</taxon>
        <taxon>Mytilida</taxon>
        <taxon>Mytiloidea</taxon>
        <taxon>Mytilidae</taxon>
        <taxon>Mytilinae</taxon>
        <taxon>Mytilus</taxon>
    </lineage>
</organism>
<dbReference type="OrthoDB" id="5983457at2759"/>